<feature type="active site" description="Nucleophile" evidence="4">
    <location>
        <position position="407"/>
    </location>
</feature>
<protein>
    <submittedName>
        <fullName evidence="6">23S rRNA (Uracil(1939)-C(5))-methyltransferase RlmD</fullName>
        <ecNumber evidence="6">2.1.1.190</ecNumber>
    </submittedName>
</protein>
<dbReference type="EC" id="2.1.1.190" evidence="6"/>
<gene>
    <name evidence="6" type="primary">rlmD</name>
    <name evidence="6" type="ORF">H8711_02600</name>
</gene>
<evidence type="ECO:0000313" key="6">
    <source>
        <dbReference type="EMBL" id="MBC8545828.1"/>
    </source>
</evidence>
<keyword evidence="3 4" id="KW-0949">S-adenosyl-L-methionine</keyword>
<dbReference type="AlphaFoldDB" id="A0A926DUZ8"/>
<keyword evidence="1 4" id="KW-0489">Methyltransferase</keyword>
<dbReference type="FunFam" id="3.40.50.150:FF:000009">
    <property type="entry name" value="23S rRNA (Uracil(1939)-C(5))-methyltransferase RlmD"/>
    <property type="match status" value="1"/>
</dbReference>
<proteinExistence type="inferred from homology"/>
<feature type="domain" description="TRAM" evidence="5">
    <location>
        <begin position="1"/>
        <end position="59"/>
    </location>
</feature>
<comment type="caution">
    <text evidence="6">The sequence shown here is derived from an EMBL/GenBank/DDBJ whole genome shotgun (WGS) entry which is preliminary data.</text>
</comment>
<dbReference type="SUPFAM" id="SSF50249">
    <property type="entry name" value="Nucleic acid-binding proteins"/>
    <property type="match status" value="1"/>
</dbReference>
<name>A0A926DUZ8_9FIRM</name>
<dbReference type="FunFam" id="2.40.50.1070:FF:000003">
    <property type="entry name" value="23S rRNA (Uracil-5-)-methyltransferase RumA"/>
    <property type="match status" value="1"/>
</dbReference>
<dbReference type="PROSITE" id="PS50926">
    <property type="entry name" value="TRAM"/>
    <property type="match status" value="1"/>
</dbReference>
<dbReference type="Gene3D" id="2.40.50.1070">
    <property type="match status" value="1"/>
</dbReference>
<evidence type="ECO:0000256" key="4">
    <source>
        <dbReference type="PROSITE-ProRule" id="PRU01024"/>
    </source>
</evidence>
<dbReference type="GO" id="GO:0070041">
    <property type="term" value="F:rRNA (uridine-C5-)-methyltransferase activity"/>
    <property type="evidence" value="ECO:0007669"/>
    <property type="project" value="TreeGrafter"/>
</dbReference>
<feature type="binding site" evidence="4">
    <location>
        <position position="380"/>
    </location>
    <ligand>
        <name>S-adenosyl-L-methionine</name>
        <dbReference type="ChEBI" id="CHEBI:59789"/>
    </ligand>
</feature>
<evidence type="ECO:0000256" key="1">
    <source>
        <dbReference type="ARBA" id="ARBA00022603"/>
    </source>
</evidence>
<dbReference type="Pfam" id="PF01938">
    <property type="entry name" value="TRAM"/>
    <property type="match status" value="1"/>
</dbReference>
<organism evidence="6 7">
    <name type="scientific">Ligaoa zhengdingensis</name>
    <dbReference type="NCBI Taxonomy" id="2763658"/>
    <lineage>
        <taxon>Bacteria</taxon>
        <taxon>Bacillati</taxon>
        <taxon>Bacillota</taxon>
        <taxon>Clostridia</taxon>
        <taxon>Eubacteriales</taxon>
        <taxon>Oscillospiraceae</taxon>
        <taxon>Ligaoa</taxon>
    </lineage>
</organism>
<dbReference type="InterPro" id="IPR029063">
    <property type="entry name" value="SAM-dependent_MTases_sf"/>
</dbReference>
<dbReference type="Gene3D" id="3.40.50.150">
    <property type="entry name" value="Vaccinia Virus protein VP39"/>
    <property type="match status" value="1"/>
</dbReference>
<dbReference type="SUPFAM" id="SSF53335">
    <property type="entry name" value="S-adenosyl-L-methionine-dependent methyltransferases"/>
    <property type="match status" value="1"/>
</dbReference>
<dbReference type="Pfam" id="PF05958">
    <property type="entry name" value="tRNA_U5-meth_tr"/>
    <property type="match status" value="1"/>
</dbReference>
<dbReference type="InterPro" id="IPR010280">
    <property type="entry name" value="U5_MeTrfase_fam"/>
</dbReference>
<dbReference type="RefSeq" id="WP_249281982.1">
    <property type="nucleotide sequence ID" value="NZ_JACRST010000002.1"/>
</dbReference>
<dbReference type="GO" id="GO:0070475">
    <property type="term" value="P:rRNA base methylation"/>
    <property type="evidence" value="ECO:0007669"/>
    <property type="project" value="TreeGrafter"/>
</dbReference>
<evidence type="ECO:0000313" key="7">
    <source>
        <dbReference type="Proteomes" id="UP000653127"/>
    </source>
</evidence>
<dbReference type="Gene3D" id="2.40.50.140">
    <property type="entry name" value="Nucleic acid-binding proteins"/>
    <property type="match status" value="1"/>
</dbReference>
<dbReference type="PROSITE" id="PS51687">
    <property type="entry name" value="SAM_MT_RNA_M5U"/>
    <property type="match status" value="1"/>
</dbReference>
<evidence type="ECO:0000256" key="3">
    <source>
        <dbReference type="ARBA" id="ARBA00022691"/>
    </source>
</evidence>
<comment type="similarity">
    <text evidence="4">Belongs to the class I-like SAM-binding methyltransferase superfamily. RNA M5U methyltransferase family.</text>
</comment>
<evidence type="ECO:0000259" key="5">
    <source>
        <dbReference type="PROSITE" id="PS50926"/>
    </source>
</evidence>
<dbReference type="CDD" id="cd02440">
    <property type="entry name" value="AdoMet_MTases"/>
    <property type="match status" value="1"/>
</dbReference>
<dbReference type="InterPro" id="IPR012340">
    <property type="entry name" value="NA-bd_OB-fold"/>
</dbReference>
<feature type="binding site" evidence="4">
    <location>
        <position position="332"/>
    </location>
    <ligand>
        <name>S-adenosyl-L-methionine</name>
        <dbReference type="ChEBI" id="CHEBI:59789"/>
    </ligand>
</feature>
<dbReference type="PANTHER" id="PTHR11061:SF30">
    <property type="entry name" value="TRNA (URACIL(54)-C(5))-METHYLTRANSFERASE"/>
    <property type="match status" value="1"/>
</dbReference>
<reference evidence="6" key="1">
    <citation type="submission" date="2020-08" db="EMBL/GenBank/DDBJ databases">
        <title>Genome public.</title>
        <authorList>
            <person name="Liu C."/>
            <person name="Sun Q."/>
        </authorList>
    </citation>
    <scope>NUCLEOTIDE SEQUENCE</scope>
    <source>
        <strain evidence="6">NSJ-31</strain>
    </source>
</reference>
<feature type="binding site" evidence="4">
    <location>
        <position position="311"/>
    </location>
    <ligand>
        <name>S-adenosyl-L-methionine</name>
        <dbReference type="ChEBI" id="CHEBI:59789"/>
    </ligand>
</feature>
<dbReference type="NCBIfam" id="TIGR00479">
    <property type="entry name" value="rumA"/>
    <property type="match status" value="1"/>
</dbReference>
<keyword evidence="7" id="KW-1185">Reference proteome</keyword>
<feature type="binding site" evidence="4">
    <location>
        <position position="282"/>
    </location>
    <ligand>
        <name>S-adenosyl-L-methionine</name>
        <dbReference type="ChEBI" id="CHEBI:59789"/>
    </ligand>
</feature>
<dbReference type="InterPro" id="IPR002792">
    <property type="entry name" value="TRAM_dom"/>
</dbReference>
<dbReference type="Proteomes" id="UP000653127">
    <property type="component" value="Unassembled WGS sequence"/>
</dbReference>
<accession>A0A926DUZ8</accession>
<dbReference type="PANTHER" id="PTHR11061">
    <property type="entry name" value="RNA M5U METHYLTRANSFERASE"/>
    <property type="match status" value="1"/>
</dbReference>
<evidence type="ECO:0000256" key="2">
    <source>
        <dbReference type="ARBA" id="ARBA00022679"/>
    </source>
</evidence>
<sequence length="449" mass="49884">MYAKNDLVELSIIDITDEGNGVGKIDGFAVFVPGTAVDDRLRVKLVKIQKNFAYGIVEEILSPSPDRIPVDCRVYRQCGGCSLRHISYQAELQIKQNWVEQHLKRIGGIDAPVLPIIGSPRQDGYRNKAQYPVRMEDGELRLGMFGKRSHRVIPCTDCRLQPSEFESILKTIRDFCLEWKISIYNEEKYSGLLRHVYLRSAQATGEIMVCLVINGVSLPHSGELVDRLRTVCPSVASIVLNRNREKTNVILGQHCQTLWGKDTIADILCGVRVNLSPLSFYQVNREGAEQLYRVAEEFAGLTGRELLLDLYCGAGTIGLSMAHRVRELIGVEIIPQAVENARRNAQENGITNARFLCDDAKGAAASLQREGLTPDVVVLDPPRKGCVPEVLEAVSGMNPDRIVMVSCNSATLARDLAALRTLGYHTVKAQPVDMFPRTTHVECVALMTR</sequence>
<keyword evidence="2 4" id="KW-0808">Transferase</keyword>
<dbReference type="EMBL" id="JACRST010000002">
    <property type="protein sequence ID" value="MBC8545828.1"/>
    <property type="molecule type" value="Genomic_DNA"/>
</dbReference>